<evidence type="ECO:0000313" key="2">
    <source>
        <dbReference type="Proteomes" id="UP001594288"/>
    </source>
</evidence>
<name>A0ABV6YPB8_UNCEI</name>
<keyword evidence="2" id="KW-1185">Reference proteome</keyword>
<sequence>MTRQQRDKKLSALPDALLADCKGISDDLRAGSGETMDEKILTARVRICSGYYDSHQALHTIASRMLSQDIPETDTFLAG</sequence>
<comment type="caution">
    <text evidence="1">The sequence shown here is derived from an EMBL/GenBank/DDBJ whole genome shotgun (WGS) entry which is preliminary data.</text>
</comment>
<protein>
    <submittedName>
        <fullName evidence="1">Uncharacterized protein</fullName>
    </submittedName>
</protein>
<gene>
    <name evidence="1" type="ORF">ACFL2Z_03290</name>
</gene>
<dbReference type="Proteomes" id="UP001594288">
    <property type="component" value="Unassembled WGS sequence"/>
</dbReference>
<dbReference type="EMBL" id="JBHPEI010000043">
    <property type="protein sequence ID" value="MFC1799916.1"/>
    <property type="molecule type" value="Genomic_DNA"/>
</dbReference>
<accession>A0ABV6YPB8</accession>
<reference evidence="1 2" key="1">
    <citation type="submission" date="2024-09" db="EMBL/GenBank/DDBJ databases">
        <authorList>
            <person name="D'Angelo T."/>
        </authorList>
    </citation>
    <scope>NUCLEOTIDE SEQUENCE [LARGE SCALE GENOMIC DNA]</scope>
    <source>
        <strain evidence="1">SAG AM-311-F02</strain>
    </source>
</reference>
<proteinExistence type="predicted"/>
<organism evidence="1 2">
    <name type="scientific">Eiseniibacteriota bacterium</name>
    <dbReference type="NCBI Taxonomy" id="2212470"/>
    <lineage>
        <taxon>Bacteria</taxon>
        <taxon>Candidatus Eiseniibacteriota</taxon>
    </lineage>
</organism>
<evidence type="ECO:0000313" key="1">
    <source>
        <dbReference type="EMBL" id="MFC1799916.1"/>
    </source>
</evidence>